<organism evidence="1">
    <name type="scientific">marine metagenome</name>
    <dbReference type="NCBI Taxonomy" id="408172"/>
    <lineage>
        <taxon>unclassified sequences</taxon>
        <taxon>metagenomes</taxon>
        <taxon>ecological metagenomes</taxon>
    </lineage>
</organism>
<name>A0A382MS42_9ZZZZ</name>
<proteinExistence type="predicted"/>
<reference evidence="1" key="1">
    <citation type="submission" date="2018-05" db="EMBL/GenBank/DDBJ databases">
        <authorList>
            <person name="Lanie J.A."/>
            <person name="Ng W.-L."/>
            <person name="Kazmierczak K.M."/>
            <person name="Andrzejewski T.M."/>
            <person name="Davidsen T.M."/>
            <person name="Wayne K.J."/>
            <person name="Tettelin H."/>
            <person name="Glass J.I."/>
            <person name="Rusch D."/>
            <person name="Podicherti R."/>
            <person name="Tsui H.-C.T."/>
            <person name="Winkler M.E."/>
        </authorList>
    </citation>
    <scope>NUCLEOTIDE SEQUENCE</scope>
</reference>
<dbReference type="EMBL" id="UINC01095444">
    <property type="protein sequence ID" value="SVC51536.1"/>
    <property type="molecule type" value="Genomic_DNA"/>
</dbReference>
<sequence length="59" mass="6844">MKKDMKITIRMFPALRGLCEIFQPLLWGYRISPRSYKITGSTIYRVSSPEALLTDSYIS</sequence>
<gene>
    <name evidence="1" type="ORF">METZ01_LOCUS304390</name>
</gene>
<protein>
    <submittedName>
        <fullName evidence="1">Uncharacterized protein</fullName>
    </submittedName>
</protein>
<dbReference type="AlphaFoldDB" id="A0A382MS42"/>
<evidence type="ECO:0000313" key="1">
    <source>
        <dbReference type="EMBL" id="SVC51536.1"/>
    </source>
</evidence>
<accession>A0A382MS42</accession>